<dbReference type="Pfam" id="PF02731">
    <property type="entry name" value="SKIP_SNW"/>
    <property type="match status" value="1"/>
</dbReference>
<keyword evidence="6" id="KW-1185">Reference proteome</keyword>
<feature type="domain" description="SKI-interacting protein SKIP SNW" evidence="2">
    <location>
        <begin position="47"/>
        <end position="124"/>
    </location>
</feature>
<feature type="compositionally biased region" description="Basic and acidic residues" evidence="1">
    <location>
        <begin position="106"/>
        <end position="116"/>
    </location>
</feature>
<dbReference type="OrthoDB" id="6513151at2759"/>
<organism evidence="3 5">
    <name type="scientific">Encephalitozoon hellem</name>
    <name type="common">Microsporidian parasite</name>
    <dbReference type="NCBI Taxonomy" id="27973"/>
    <lineage>
        <taxon>Eukaryota</taxon>
        <taxon>Fungi</taxon>
        <taxon>Fungi incertae sedis</taxon>
        <taxon>Microsporidia</taxon>
        <taxon>Unikaryonidae</taxon>
        <taxon>Encephalitozoon</taxon>
    </lineage>
</organism>
<accession>A0A9Q9C276</accession>
<proteinExistence type="predicted"/>
<dbReference type="EMBL" id="CP075149">
    <property type="protein sequence ID" value="UTX42716.1"/>
    <property type="molecule type" value="Genomic_DNA"/>
</dbReference>
<dbReference type="GO" id="GO:0000398">
    <property type="term" value="P:mRNA splicing, via spliceosome"/>
    <property type="evidence" value="ECO:0007669"/>
    <property type="project" value="InterPro"/>
</dbReference>
<evidence type="ECO:0000259" key="2">
    <source>
        <dbReference type="Pfam" id="PF02731"/>
    </source>
</evidence>
<name>A0A9Q9C276_ENCHE</name>
<reference evidence="4 6" key="2">
    <citation type="submission" date="2023-02" db="EMBL/GenBank/DDBJ databases">
        <title>Encephalitozoon hellem ATCC 50451 complete genome.</title>
        <authorList>
            <person name="Mascarenhas dos Santos A.C."/>
            <person name="Julian A.T."/>
            <person name="Pombert J.-F."/>
        </authorList>
    </citation>
    <scope>NUCLEOTIDE SEQUENCE [LARGE SCALE GENOMIC DNA]</scope>
    <source>
        <strain evidence="4 6">ATCC 50451</strain>
    </source>
</reference>
<dbReference type="AlphaFoldDB" id="A0A9Q9C276"/>
<dbReference type="Proteomes" id="UP001217963">
    <property type="component" value="Chromosome III"/>
</dbReference>
<evidence type="ECO:0000313" key="6">
    <source>
        <dbReference type="Proteomes" id="UP001217963"/>
    </source>
</evidence>
<dbReference type="Proteomes" id="UP001059546">
    <property type="component" value="Chromosome III"/>
</dbReference>
<evidence type="ECO:0000313" key="5">
    <source>
        <dbReference type="Proteomes" id="UP001059546"/>
    </source>
</evidence>
<evidence type="ECO:0000256" key="1">
    <source>
        <dbReference type="SAM" id="MobiDB-lite"/>
    </source>
</evidence>
<feature type="region of interest" description="Disordered" evidence="1">
    <location>
        <begin position="106"/>
        <end position="130"/>
    </location>
</feature>
<protein>
    <submittedName>
        <fullName evidence="3">SKIP/SNW domain-containing protein</fullName>
    </submittedName>
</protein>
<reference evidence="3" key="1">
    <citation type="submission" date="2021-05" db="EMBL/GenBank/DDBJ databases">
        <title>Encephalitozoon hellem ATCC 50604 Complete Genome.</title>
        <authorList>
            <person name="Mascarenhas dos Santos A.C."/>
            <person name="Julian A.T."/>
            <person name="Pombert J.-F."/>
        </authorList>
    </citation>
    <scope>NUCLEOTIDE SEQUENCE</scope>
    <source>
        <strain evidence="3">ATCC 50604</strain>
    </source>
</reference>
<evidence type="ECO:0000313" key="4">
    <source>
        <dbReference type="EMBL" id="WEL38175.1"/>
    </source>
</evidence>
<sequence length="130" mass="14888">MGVKEIEEGKYGRVEVVNPDPLKVTCKRGAKKREKGSAERNTGKICRSKSRVKLLKCVSMWKNPMSQTISLEMRAAHDRFRSIQPEINLREFGEMKSLLDNAEHHYSQDVKKKAIGEESAEESNEIQLQK</sequence>
<gene>
    <name evidence="3" type="ORF">GPU96_03g04360</name>
    <name evidence="4" type="ORF">PFJ87_03g00310</name>
</gene>
<dbReference type="InterPro" id="IPR004015">
    <property type="entry name" value="SKI-int_prot_SKIP_SNW-dom"/>
</dbReference>
<dbReference type="EMBL" id="CP119064">
    <property type="protein sequence ID" value="WEL38175.1"/>
    <property type="molecule type" value="Genomic_DNA"/>
</dbReference>
<evidence type="ECO:0000313" key="3">
    <source>
        <dbReference type="EMBL" id="UTX42716.1"/>
    </source>
</evidence>
<dbReference type="GO" id="GO:0005681">
    <property type="term" value="C:spliceosomal complex"/>
    <property type="evidence" value="ECO:0007669"/>
    <property type="project" value="InterPro"/>
</dbReference>